<sequence>ARHPARQRCSVRVSNAFSHLLTLLYLRNIHSSAAVHHGHQDLCEVASLDPVELGWLDEKRIRESVNVVAATCSRSLEWVYVKFFTPNAL</sequence>
<dbReference type="AlphaFoldDB" id="A0A165XKQ4"/>
<name>A0A165XKQ4_9AGAM</name>
<dbReference type="EMBL" id="KV428355">
    <property type="protein sequence ID" value="KZT32293.1"/>
    <property type="molecule type" value="Genomic_DNA"/>
</dbReference>
<dbReference type="Proteomes" id="UP000076798">
    <property type="component" value="Unassembled WGS sequence"/>
</dbReference>
<keyword evidence="2" id="KW-1185">Reference proteome</keyword>
<feature type="non-terminal residue" evidence="1">
    <location>
        <position position="89"/>
    </location>
</feature>
<organism evidence="1 2">
    <name type="scientific">Sistotremastrum suecicum HHB10207 ss-3</name>
    <dbReference type="NCBI Taxonomy" id="1314776"/>
    <lineage>
        <taxon>Eukaryota</taxon>
        <taxon>Fungi</taxon>
        <taxon>Dikarya</taxon>
        <taxon>Basidiomycota</taxon>
        <taxon>Agaricomycotina</taxon>
        <taxon>Agaricomycetes</taxon>
        <taxon>Sistotremastrales</taxon>
        <taxon>Sistotremastraceae</taxon>
        <taxon>Sistotremastrum</taxon>
    </lineage>
</organism>
<evidence type="ECO:0000313" key="2">
    <source>
        <dbReference type="Proteomes" id="UP000076798"/>
    </source>
</evidence>
<accession>A0A165XKQ4</accession>
<proteinExistence type="predicted"/>
<evidence type="ECO:0000313" key="1">
    <source>
        <dbReference type="EMBL" id="KZT32293.1"/>
    </source>
</evidence>
<gene>
    <name evidence="1" type="ORF">SISSUDRAFT_1133238</name>
</gene>
<reference evidence="1 2" key="1">
    <citation type="journal article" date="2016" name="Mol. Biol. Evol.">
        <title>Comparative Genomics of Early-Diverging Mushroom-Forming Fungi Provides Insights into the Origins of Lignocellulose Decay Capabilities.</title>
        <authorList>
            <person name="Nagy L.G."/>
            <person name="Riley R."/>
            <person name="Tritt A."/>
            <person name="Adam C."/>
            <person name="Daum C."/>
            <person name="Floudas D."/>
            <person name="Sun H."/>
            <person name="Yadav J.S."/>
            <person name="Pangilinan J."/>
            <person name="Larsson K.H."/>
            <person name="Matsuura K."/>
            <person name="Barry K."/>
            <person name="Labutti K."/>
            <person name="Kuo R."/>
            <person name="Ohm R.A."/>
            <person name="Bhattacharya S.S."/>
            <person name="Shirouzu T."/>
            <person name="Yoshinaga Y."/>
            <person name="Martin F.M."/>
            <person name="Grigoriev I.V."/>
            <person name="Hibbett D.S."/>
        </authorList>
    </citation>
    <scope>NUCLEOTIDE SEQUENCE [LARGE SCALE GENOMIC DNA]</scope>
    <source>
        <strain evidence="1 2">HHB10207 ss-3</strain>
    </source>
</reference>
<protein>
    <submittedName>
        <fullName evidence="1">Uncharacterized protein</fullName>
    </submittedName>
</protein>
<feature type="non-terminal residue" evidence="1">
    <location>
        <position position="1"/>
    </location>
</feature>